<feature type="active site" description="Proton acceptor" evidence="4">
    <location>
        <position position="175"/>
    </location>
</feature>
<dbReference type="EMBL" id="DWYG01000172">
    <property type="protein sequence ID" value="HJB42834.1"/>
    <property type="molecule type" value="Genomic_DNA"/>
</dbReference>
<dbReference type="Pfam" id="PF01734">
    <property type="entry name" value="Patatin"/>
    <property type="match status" value="1"/>
</dbReference>
<reference evidence="6" key="2">
    <citation type="submission" date="2021-04" db="EMBL/GenBank/DDBJ databases">
        <authorList>
            <person name="Gilroy R."/>
        </authorList>
    </citation>
    <scope>NUCLEOTIDE SEQUENCE</scope>
    <source>
        <strain evidence="6">ChiBcec8-13705</strain>
    </source>
</reference>
<evidence type="ECO:0000256" key="4">
    <source>
        <dbReference type="PROSITE-ProRule" id="PRU01161"/>
    </source>
</evidence>
<dbReference type="CDD" id="cd07209">
    <property type="entry name" value="Pat_hypo_Ecoli_Z1214_like"/>
    <property type="match status" value="1"/>
</dbReference>
<accession>A0A9D2M8L2</accession>
<name>A0A9D2M8L2_9FIRM</name>
<evidence type="ECO:0000313" key="6">
    <source>
        <dbReference type="EMBL" id="HJB42834.1"/>
    </source>
</evidence>
<reference evidence="6" key="1">
    <citation type="journal article" date="2021" name="PeerJ">
        <title>Extensive microbial diversity within the chicken gut microbiome revealed by metagenomics and culture.</title>
        <authorList>
            <person name="Gilroy R."/>
            <person name="Ravi A."/>
            <person name="Getino M."/>
            <person name="Pursley I."/>
            <person name="Horton D.L."/>
            <person name="Alikhan N.F."/>
            <person name="Baker D."/>
            <person name="Gharbi K."/>
            <person name="Hall N."/>
            <person name="Watson M."/>
            <person name="Adriaenssens E.M."/>
            <person name="Foster-Nyarko E."/>
            <person name="Jarju S."/>
            <person name="Secka A."/>
            <person name="Antonio M."/>
            <person name="Oren A."/>
            <person name="Chaudhuri R.R."/>
            <person name="La Ragione R."/>
            <person name="Hildebrand F."/>
            <person name="Pallen M.J."/>
        </authorList>
    </citation>
    <scope>NUCLEOTIDE SEQUENCE</scope>
    <source>
        <strain evidence="6">ChiBcec8-13705</strain>
    </source>
</reference>
<sequence>MTQPESRPIRGLVLAGGGAKGAYQIGAYQALQEIGWMPDLITGTSVGCLNAALFVVGKVEEAAELWKSLDIHGVLETPQGKSPEELQAYLLDVLRGGGLDLEPLGETIDRYIDEEAMRAAPIGYGLVMTEMNTLKSVPCPLAEIPRGKLKEYMLASSACFPALRPRVIDGVKYIDGGWRDNMPLDLAASMGATELVAIDIEGWGHTRPNRTGLPTRVVRSHWDLGPMLDFDGRRAARNITLGYFDTLRAFGRVGGTAYALLPDHDHFLADFAAAYQKDLSAAVARAPTLALAETMARQRGGYPAPFAQNLLAPTRGAAAPLELAAERLGVSPETPYPPRLLALTLLGSFDRDPADRFRVLLGAEEGSPLGETAMAAAAPEDFVTALVTHTLQGMQFF</sequence>
<dbReference type="Proteomes" id="UP000886803">
    <property type="component" value="Unassembled WGS sequence"/>
</dbReference>
<dbReference type="GO" id="GO:0016787">
    <property type="term" value="F:hydrolase activity"/>
    <property type="evidence" value="ECO:0007669"/>
    <property type="project" value="UniProtKB-UniRule"/>
</dbReference>
<evidence type="ECO:0000256" key="3">
    <source>
        <dbReference type="ARBA" id="ARBA00023098"/>
    </source>
</evidence>
<feature type="short sequence motif" description="DGA/G" evidence="4">
    <location>
        <begin position="175"/>
        <end position="177"/>
    </location>
</feature>
<dbReference type="InterPro" id="IPR050301">
    <property type="entry name" value="NTE"/>
</dbReference>
<keyword evidence="3 4" id="KW-0443">Lipid metabolism</keyword>
<feature type="active site" description="Nucleophile" evidence="4">
    <location>
        <position position="45"/>
    </location>
</feature>
<dbReference type="PROSITE" id="PS51635">
    <property type="entry name" value="PNPLA"/>
    <property type="match status" value="1"/>
</dbReference>
<dbReference type="GO" id="GO:0016042">
    <property type="term" value="P:lipid catabolic process"/>
    <property type="evidence" value="ECO:0007669"/>
    <property type="project" value="UniProtKB-UniRule"/>
</dbReference>
<comment type="caution">
    <text evidence="6">The sequence shown here is derived from an EMBL/GenBank/DDBJ whole genome shotgun (WGS) entry which is preliminary data.</text>
</comment>
<evidence type="ECO:0000259" key="5">
    <source>
        <dbReference type="PROSITE" id="PS51635"/>
    </source>
</evidence>
<keyword evidence="2 4" id="KW-0442">Lipid degradation</keyword>
<dbReference type="InterPro" id="IPR016035">
    <property type="entry name" value="Acyl_Trfase/lysoPLipase"/>
</dbReference>
<evidence type="ECO:0000313" key="7">
    <source>
        <dbReference type="Proteomes" id="UP000886803"/>
    </source>
</evidence>
<evidence type="ECO:0000256" key="1">
    <source>
        <dbReference type="ARBA" id="ARBA00022801"/>
    </source>
</evidence>
<feature type="short sequence motif" description="GXSXG" evidence="4">
    <location>
        <begin position="43"/>
        <end position="47"/>
    </location>
</feature>
<dbReference type="PANTHER" id="PTHR14226:SF57">
    <property type="entry name" value="BLR7027 PROTEIN"/>
    <property type="match status" value="1"/>
</dbReference>
<gene>
    <name evidence="6" type="ORF">H9945_10100</name>
</gene>
<organism evidence="6 7">
    <name type="scientific">Candidatus Gemmiger avicola</name>
    <dbReference type="NCBI Taxonomy" id="2838605"/>
    <lineage>
        <taxon>Bacteria</taxon>
        <taxon>Bacillati</taxon>
        <taxon>Bacillota</taxon>
        <taxon>Clostridia</taxon>
        <taxon>Eubacteriales</taxon>
        <taxon>Gemmiger</taxon>
    </lineage>
</organism>
<protein>
    <submittedName>
        <fullName evidence="6">Patatin-like phospholipase family protein</fullName>
    </submittedName>
</protein>
<keyword evidence="1 4" id="KW-0378">Hydrolase</keyword>
<dbReference type="PANTHER" id="PTHR14226">
    <property type="entry name" value="NEUROPATHY TARGET ESTERASE/SWISS CHEESE D.MELANOGASTER"/>
    <property type="match status" value="1"/>
</dbReference>
<feature type="short sequence motif" description="GXGXXG" evidence="4">
    <location>
        <begin position="16"/>
        <end position="21"/>
    </location>
</feature>
<dbReference type="SUPFAM" id="SSF52151">
    <property type="entry name" value="FabD/lysophospholipase-like"/>
    <property type="match status" value="1"/>
</dbReference>
<evidence type="ECO:0000256" key="2">
    <source>
        <dbReference type="ARBA" id="ARBA00022963"/>
    </source>
</evidence>
<proteinExistence type="predicted"/>
<dbReference type="AlphaFoldDB" id="A0A9D2M8L2"/>
<feature type="domain" description="PNPLA" evidence="5">
    <location>
        <begin position="12"/>
        <end position="188"/>
    </location>
</feature>
<dbReference type="Gene3D" id="3.40.1090.10">
    <property type="entry name" value="Cytosolic phospholipase A2 catalytic domain"/>
    <property type="match status" value="2"/>
</dbReference>
<dbReference type="InterPro" id="IPR002641">
    <property type="entry name" value="PNPLA_dom"/>
</dbReference>